<proteinExistence type="predicted"/>
<comment type="caution">
    <text evidence="1">The sequence shown here is derived from an EMBL/GenBank/DDBJ whole genome shotgun (WGS) entry which is preliminary data.</text>
</comment>
<accession>A0A2W4Z931</accession>
<organism evidence="1 2">
    <name type="scientific">Micavibrio aeruginosavorus</name>
    <dbReference type="NCBI Taxonomy" id="349221"/>
    <lineage>
        <taxon>Bacteria</taxon>
        <taxon>Pseudomonadati</taxon>
        <taxon>Bdellovibrionota</taxon>
        <taxon>Bdellovibrionia</taxon>
        <taxon>Bdellovibrionales</taxon>
        <taxon>Pseudobdellovibrionaceae</taxon>
        <taxon>Micavibrio</taxon>
    </lineage>
</organism>
<sequence>MIYGCAVTIILPKKASQARPISLTKEFERVDGRDFAKYISELCCREKRFADNLSVKEDYSDYHCWLLPDGSRGFAVGRYFELTNVFSRISCGDKARGILDCAKSNYENLFLNCFAGKNEEIYKSNGFVVTRRESNWEGPPHPDVVHMQWSRSP</sequence>
<dbReference type="AlphaFoldDB" id="A0A2W4Z931"/>
<evidence type="ECO:0000313" key="2">
    <source>
        <dbReference type="Proteomes" id="UP000249557"/>
    </source>
</evidence>
<name>A0A2W4Z931_9BACT</name>
<dbReference type="Proteomes" id="UP000249557">
    <property type="component" value="Unassembled WGS sequence"/>
</dbReference>
<evidence type="ECO:0000313" key="1">
    <source>
        <dbReference type="EMBL" id="PZO78754.1"/>
    </source>
</evidence>
<evidence type="ECO:0008006" key="3">
    <source>
        <dbReference type="Google" id="ProtNLM"/>
    </source>
</evidence>
<protein>
    <recommendedName>
        <fullName evidence="3">N-acetyltransferase domain-containing protein</fullName>
    </recommendedName>
</protein>
<gene>
    <name evidence="1" type="ORF">DI626_11815</name>
</gene>
<reference evidence="1 2" key="1">
    <citation type="submission" date="2017-08" db="EMBL/GenBank/DDBJ databases">
        <title>Infants hospitalized years apart are colonized by the same room-sourced microbial strains.</title>
        <authorList>
            <person name="Brooks B."/>
            <person name="Olm M.R."/>
            <person name="Firek B.A."/>
            <person name="Baker R."/>
            <person name="Thomas B.C."/>
            <person name="Morowitz M.J."/>
            <person name="Banfield J.F."/>
        </authorList>
    </citation>
    <scope>NUCLEOTIDE SEQUENCE [LARGE SCALE GENOMIC DNA]</scope>
    <source>
        <strain evidence="1">S2_018_000_R2_104</strain>
    </source>
</reference>
<dbReference type="EMBL" id="QFNK01000376">
    <property type="protein sequence ID" value="PZO78754.1"/>
    <property type="molecule type" value="Genomic_DNA"/>
</dbReference>